<dbReference type="Gene3D" id="2.40.300.10">
    <property type="entry name" value="Head decoration protein D"/>
    <property type="match status" value="1"/>
</dbReference>
<evidence type="ECO:0000313" key="3">
    <source>
        <dbReference type="EMBL" id="KKT36395.1"/>
    </source>
</evidence>
<feature type="compositionally biased region" description="Polar residues" evidence="1">
    <location>
        <begin position="1371"/>
        <end position="1383"/>
    </location>
</feature>
<name>A0A0G1GPD5_9BACT</name>
<gene>
    <name evidence="3" type="ORF">UW23_C0001G0005</name>
</gene>
<keyword evidence="3" id="KW-0176">Collagen</keyword>
<reference evidence="3 4" key="1">
    <citation type="journal article" date="2015" name="Nature">
        <title>rRNA introns, odd ribosomes, and small enigmatic genomes across a large radiation of phyla.</title>
        <authorList>
            <person name="Brown C.T."/>
            <person name="Hug L.A."/>
            <person name="Thomas B.C."/>
            <person name="Sharon I."/>
            <person name="Castelle C.J."/>
            <person name="Singh A."/>
            <person name="Wilkins M.J."/>
            <person name="Williams K.H."/>
            <person name="Banfield J.F."/>
        </authorList>
    </citation>
    <scope>NUCLEOTIDE SEQUENCE [LARGE SCALE GENOMIC DNA]</scope>
</reference>
<keyword evidence="2" id="KW-1133">Transmembrane helix</keyword>
<protein>
    <submittedName>
        <fullName evidence="3">GXT repeat-containing collagen-like protein</fullName>
    </submittedName>
</protein>
<feature type="region of interest" description="Disordered" evidence="1">
    <location>
        <begin position="301"/>
        <end position="343"/>
    </location>
</feature>
<feature type="compositionally biased region" description="Pro residues" evidence="1">
    <location>
        <begin position="1335"/>
        <end position="1355"/>
    </location>
</feature>
<comment type="caution">
    <text evidence="3">The sequence shown here is derived from an EMBL/GenBank/DDBJ whole genome shotgun (WGS) entry which is preliminary data.</text>
</comment>
<dbReference type="PATRIC" id="fig|1618376.3.peg.5"/>
<sequence length="1383" mass="142436">MERVLVTGKKYHPSVRRLLAVMIFGLGLLLMYFVGWRWMPLLDIPEQGVERVLITQVDEQTISESNFDKPVLMGVLRSDQSFSFATIENARIRGEKYEGSVELNYQNGDSGQVEEVNGVVNVFLTRSGKREEVKVVERGLIGVELTDTQILPVKIINGSIVRGRLIGEFDLITLTDNRVIKGRFDTRGKLLNVSIEPSLKEPDATLTLISKELLRLSLFLQGGTDDKRVLGVRTSVLDKRVEQISEATQQVSIPLNIGLVSSFYQVVRDATEGSFIIAQTGGPGFPATGLPSTAITVGPIGPAGPQGLQGPKGDKGDQGIAGAQGPAGADGVTGPAGADGTGSGSSFDAITTGTNTTAAMTVGAGASLTYSGGTATSGVINVNQLLGGTWAIPGTIGSTTPNSGAFTTLSSTGLTTLGDNSATVTINSSDWDISATGDMTNIGGISMDGAITGATGFNGLVITANTGVITTGAWNGSLVGLAYGGTNKNMTAVNGGVVWTDADSMEVTVAGSAGQFLVSNGAAAPSWTSTVTATSVPFSGITSGTNTTAAMVVDTGASLTFANSGTINASTLLGGTWAIPGTIGSTTPNSGAFTTLSSTGLTTLGNNTATVAIDGTNFDLTSGGLVTLFGGLPVDLTTPVATSLTIDSGTTGTLTLGGDSSAESINLGTGAAAKTVVLGSTDTASTTTIQSGTGNVNFLVGPTSSSGSVRIGNSASSTPDLLVLDNGTADPTGVNGGMYYNTSTSKFRCYQNGSWTNCIGGDTVTVLKTADQSVISSTVLVDDTQLQFSIGAGESWVFDISLIVSNSSLNTPDWKSAMLAPVGSTCSVILFGHEGRGENFPQANTTDCTTPGEMINLAVQDDDGFGFNVEMQGIVTAGVTGGTVKLQWAQGTSIANNLTVKSGSILTAYKVGGADLAEAYGTSDPTIIAGDVVVVDNLMQNGVKKSARPYDSSVLGIVSTQPGMVLGDANITGSPVLVALSGRVPVKVNTENGEIKSGDYLTTSSTPGVAMKAIKAGAVIGTAMTEYDGEGIGTVVVFVKNGNSTGAKLADVMSGLDTTNSTFNSEVLANLIQNMAQIETSSIDMSEIMTDRVVAGLEMITPKLITQDILATGMFVMQDSEGNESVKITSDGNAIFMGTIKADKIEANEIKGFKLLTDSISTLTDKVAGIATASAEPEMVLEKEKPVSVQVADLISGLFRQVVEFFGKVIFHSDVYFAGRPTFNKDTAGFAIVKSGGNEVEVKFEKEYKDEPVVTVSMNIVGETDLGNLPTYAILDLSKQGFKIRLSRNTSMDIRFAWTAMAVADLNTSEGAGSASVPTAQPTVVITPELQVTPSPAPNPTPSPAPELSPSPTPETTPILVEPIPEATPTPEVTQEATASGSL</sequence>
<organism evidence="3 4">
    <name type="scientific">Candidatus Collierbacteria bacterium GW2011_GWA1_44_12</name>
    <dbReference type="NCBI Taxonomy" id="1618376"/>
    <lineage>
        <taxon>Bacteria</taxon>
        <taxon>Candidatus Collieribacteriota</taxon>
    </lineage>
</organism>
<feature type="transmembrane region" description="Helical" evidence="2">
    <location>
        <begin position="18"/>
        <end position="39"/>
    </location>
</feature>
<proteinExistence type="predicted"/>
<dbReference type="EMBL" id="LCHN01000001">
    <property type="protein sequence ID" value="KKT36395.1"/>
    <property type="molecule type" value="Genomic_DNA"/>
</dbReference>
<accession>A0A0G1GPD5</accession>
<feature type="region of interest" description="Disordered" evidence="1">
    <location>
        <begin position="1330"/>
        <end position="1383"/>
    </location>
</feature>
<evidence type="ECO:0000256" key="1">
    <source>
        <dbReference type="SAM" id="MobiDB-lite"/>
    </source>
</evidence>
<keyword evidence="2" id="KW-0812">Transmembrane</keyword>
<evidence type="ECO:0000256" key="2">
    <source>
        <dbReference type="SAM" id="Phobius"/>
    </source>
</evidence>
<feature type="compositionally biased region" description="Low complexity" evidence="1">
    <location>
        <begin position="318"/>
        <end position="330"/>
    </location>
</feature>
<dbReference type="Proteomes" id="UP000034069">
    <property type="component" value="Unassembled WGS sequence"/>
</dbReference>
<evidence type="ECO:0000313" key="4">
    <source>
        <dbReference type="Proteomes" id="UP000034069"/>
    </source>
</evidence>
<keyword evidence="2" id="KW-0472">Membrane</keyword>